<evidence type="ECO:0000313" key="2">
    <source>
        <dbReference type="EMBL" id="QBI90069.1"/>
    </source>
</evidence>
<evidence type="ECO:0000313" key="3">
    <source>
        <dbReference type="Proteomes" id="UP000294095"/>
    </source>
</evidence>
<gene>
    <name evidence="2" type="ORF">ChaoS9_320</name>
</gene>
<feature type="compositionally biased region" description="Polar residues" evidence="1">
    <location>
        <begin position="1"/>
        <end position="12"/>
    </location>
</feature>
<feature type="region of interest" description="Disordered" evidence="1">
    <location>
        <begin position="1"/>
        <end position="23"/>
    </location>
</feature>
<proteinExistence type="predicted"/>
<name>A0A481V8I1_9CAUD</name>
<feature type="compositionally biased region" description="Basic and acidic residues" evidence="1">
    <location>
        <begin position="13"/>
        <end position="23"/>
    </location>
</feature>
<protein>
    <submittedName>
        <fullName evidence="2">Uncharacterized protein</fullName>
    </submittedName>
</protein>
<accession>A0A481V8I1</accession>
<evidence type="ECO:0000256" key="1">
    <source>
        <dbReference type="SAM" id="MobiDB-lite"/>
    </source>
</evidence>
<dbReference type="EMBL" id="MK310226">
    <property type="protein sequence ID" value="QBI90069.1"/>
    <property type="molecule type" value="Genomic_DNA"/>
</dbReference>
<keyword evidence="3" id="KW-1185">Reference proteome</keyword>
<dbReference type="Proteomes" id="UP000294095">
    <property type="component" value="Segment"/>
</dbReference>
<reference evidence="3" key="1">
    <citation type="journal article" date="2019" name="Genes (Basel)">
        <title>Halobacterium salinarum virus ChaoS9, a Novel Halovirus Related to PhiH1 and PhiCh1.</title>
        <authorList>
            <person name="Dyall-Smith M."/>
            <person name="Palm P."/>
            <person name="Wanner G."/>
            <person name="Witte A."/>
            <person name="Oesterhelt D."/>
            <person name="Pfeiffer F."/>
        </authorList>
    </citation>
    <scope>NUCLEOTIDE SEQUENCE [LARGE SCALE GENOMIC DNA]</scope>
</reference>
<organism evidence="2 3">
    <name type="scientific">Halobacterium phage ChaoS9</name>
    <dbReference type="NCBI Taxonomy" id="2847105"/>
    <lineage>
        <taxon>Viruses</taxon>
        <taxon>Duplodnaviria</taxon>
        <taxon>Heunggongvirae</taxon>
        <taxon>Uroviricota</taxon>
        <taxon>Caudoviricetes</taxon>
        <taxon>Vertoviridae</taxon>
        <taxon>Chaovirus</taxon>
        <taxon>Chaovirus bigenum</taxon>
        <taxon>Chaovirus ChaoS9</taxon>
    </lineage>
</organism>
<sequence>MRPSSSGINRQQTVRDHVEEWPENRIQRHLEERERAEVTAGPETPLQQLAAVDERLRTNVSPGATIQTASAGVLSTEIVAVEEEVPEDVAQLGIARWARYEVIDKPVTGVIGETADGSTFHLKRRDGELLATPVDIEVPEAEGVTNRV</sequence>